<accession>A0ABU7G9E2</accession>
<dbReference type="RefSeq" id="WP_329776052.1">
    <property type="nucleotide sequence ID" value="NZ_JAYDYW010000011.1"/>
</dbReference>
<name>A0ABU7G9E2_9ALTE</name>
<evidence type="ECO:0008006" key="3">
    <source>
        <dbReference type="Google" id="ProtNLM"/>
    </source>
</evidence>
<evidence type="ECO:0000313" key="1">
    <source>
        <dbReference type="EMBL" id="MEE1675070.1"/>
    </source>
</evidence>
<protein>
    <recommendedName>
        <fullName evidence="3">DUF945 domain-containing protein</fullName>
    </recommendedName>
</protein>
<dbReference type="Proteomes" id="UP001310248">
    <property type="component" value="Unassembled WGS sequence"/>
</dbReference>
<comment type="caution">
    <text evidence="1">The sequence shown here is derived from an EMBL/GenBank/DDBJ whole genome shotgun (WGS) entry which is preliminary data.</text>
</comment>
<keyword evidence="2" id="KW-1185">Reference proteome</keyword>
<dbReference type="EMBL" id="JAYDYW010000011">
    <property type="protein sequence ID" value="MEE1675070.1"/>
    <property type="molecule type" value="Genomic_DNA"/>
</dbReference>
<gene>
    <name evidence="1" type="ORF">SNR37_000392</name>
</gene>
<sequence>MFKKSVVFLAVLIVSAVGGQFFSQYQYQRQVERLSTKLNEQHAWTYQQSLISKNWFTRQEQWQIEGNFADLGLEPQAFTIMLQHKINFWPLWLSGEWQVDEQQGDYQQWLQNFQLNSIPHLGQWQANLLTQNLTQSLSIDSFEHNYPQVDLRFKPLIVTSSSDLDFAKGTASLSWQGMDLDDSTQNGDHIRLQQLSATEQFSQRQGWTLVESANWSIEQLSLQLEQGHTLLDIQNLVVSNQFSEQQQRAFISVDSSLEQFDFKEAQQRFTLNELILTSNIGGVPMQSLIALAGVNQQQRSEQDLDTLVQELVSEGLEWQLEQLALKINSNFQDLAMVGDIKLSGNAKLLPFELNAVNSPLQLLRYLDLNVELDANDSLFNYSPLSAYIMALRNAGYLIHQDGRDQSKLIFNDSEFTMNSLPVN</sequence>
<evidence type="ECO:0000313" key="2">
    <source>
        <dbReference type="Proteomes" id="UP001310248"/>
    </source>
</evidence>
<reference evidence="2" key="1">
    <citation type="submission" date="2023-07" db="EMBL/GenBank/DDBJ databases">
        <title>Draft genome sequence of Agarivorans aestuarii strain ZMCS4, a CAZymes producing bacteria isolated from the marine brown algae Clodostephus spongiosus.</title>
        <authorList>
            <person name="Lorente B."/>
            <person name="Cabral C."/>
            <person name="Frias J."/>
            <person name="Faria J."/>
            <person name="Toubarro D."/>
        </authorList>
    </citation>
    <scope>NUCLEOTIDE SEQUENCE [LARGE SCALE GENOMIC DNA]</scope>
    <source>
        <strain evidence="2">ZMCS4</strain>
    </source>
</reference>
<proteinExistence type="predicted"/>
<organism evidence="1 2">
    <name type="scientific">Agarivorans aestuarii</name>
    <dbReference type="NCBI Taxonomy" id="1563703"/>
    <lineage>
        <taxon>Bacteria</taxon>
        <taxon>Pseudomonadati</taxon>
        <taxon>Pseudomonadota</taxon>
        <taxon>Gammaproteobacteria</taxon>
        <taxon>Alteromonadales</taxon>
        <taxon>Alteromonadaceae</taxon>
        <taxon>Agarivorans</taxon>
    </lineage>
</organism>